<organism evidence="2">
    <name type="scientific">viral metagenome</name>
    <dbReference type="NCBI Taxonomy" id="1070528"/>
    <lineage>
        <taxon>unclassified sequences</taxon>
        <taxon>metagenomes</taxon>
        <taxon>organismal metagenomes</taxon>
    </lineage>
</organism>
<reference evidence="2" key="1">
    <citation type="journal article" date="2020" name="Nature">
        <title>Giant virus diversity and host interactions through global metagenomics.</title>
        <authorList>
            <person name="Schulz F."/>
            <person name="Roux S."/>
            <person name="Paez-Espino D."/>
            <person name="Jungbluth S."/>
            <person name="Walsh D.A."/>
            <person name="Denef V.J."/>
            <person name="McMahon K.D."/>
            <person name="Konstantinidis K.T."/>
            <person name="Eloe-Fadrosh E.A."/>
            <person name="Kyrpides N.C."/>
            <person name="Woyke T."/>
        </authorList>
    </citation>
    <scope>NUCLEOTIDE SEQUENCE</scope>
    <source>
        <strain evidence="2">GVMAG-M-3300023174-131</strain>
    </source>
</reference>
<protein>
    <submittedName>
        <fullName evidence="2">Uncharacterized protein</fullName>
    </submittedName>
</protein>
<name>A0A6C0D9L1_9ZZZZ</name>
<evidence type="ECO:0000313" key="2">
    <source>
        <dbReference type="EMBL" id="QHT13151.1"/>
    </source>
</evidence>
<accession>A0A6C0D9L1</accession>
<dbReference type="EMBL" id="MN739563">
    <property type="protein sequence ID" value="QHT13151.1"/>
    <property type="molecule type" value="Genomic_DNA"/>
</dbReference>
<keyword evidence="1" id="KW-0175">Coiled coil</keyword>
<dbReference type="AlphaFoldDB" id="A0A6C0D9L1"/>
<evidence type="ECO:0000256" key="1">
    <source>
        <dbReference type="SAM" id="Coils"/>
    </source>
</evidence>
<sequence>MNLELIINYLKNLENENIKLKETVNNLETTNNKLENDLANLSKVSMISSMDKQIKEKLSTIEILERQLEKSNRTNLELKNNIFEKINIKDNEYLKDSDNNVYNYELIGTMKNNKFKLIKRDQ</sequence>
<proteinExistence type="predicted"/>
<feature type="coiled-coil region" evidence="1">
    <location>
        <begin position="3"/>
        <end position="81"/>
    </location>
</feature>